<feature type="compositionally biased region" description="Pro residues" evidence="1">
    <location>
        <begin position="1"/>
        <end position="10"/>
    </location>
</feature>
<sequence length="392" mass="43121">MPPDENPAPAAPSTSSSAAASVSTELWTPVLVTALTEYLDNVKEETESESNKFKAEVFTACGKALVSKGFPLLKNKLLRERWQEICKNRAAEETTARADWSAEAEAFLIEALVAAKVKALWSDNNFKSKAYTSAAKFLKSKGHRCTSKQAKARWVRFKADFRVVSTLRSLSGFGWDDTRKMVIATDEVWDAYLTGHKEAKPYRTQPFPHYNDIADMVGHSMATGEMALSSENSLSSLDTAVGGGKPDDGGDLNSEDSDEISNDDEHSKKANKKRGRVAANTTPGPTPKRVRVLGGAQALESMSESVKILTNGLASGAFMMPPPSDSPQKKKLAFDTVRREENLTPAELAKASKVFRGPGEMAREYLRFTELEDSDEMRESRKIWLINEINSL</sequence>
<proteinExistence type="predicted"/>
<dbReference type="Proteomes" id="UP001498398">
    <property type="component" value="Unassembled WGS sequence"/>
</dbReference>
<feature type="region of interest" description="Disordered" evidence="1">
    <location>
        <begin position="1"/>
        <end position="21"/>
    </location>
</feature>
<keyword evidence="4" id="KW-1185">Reference proteome</keyword>
<evidence type="ECO:0000259" key="2">
    <source>
        <dbReference type="Pfam" id="PF12776"/>
    </source>
</evidence>
<dbReference type="PANTHER" id="PTHR46929">
    <property type="entry name" value="EXPRESSED PROTEIN"/>
    <property type="match status" value="1"/>
</dbReference>
<feature type="compositionally biased region" description="Acidic residues" evidence="1">
    <location>
        <begin position="249"/>
        <end position="262"/>
    </location>
</feature>
<evidence type="ECO:0000256" key="1">
    <source>
        <dbReference type="SAM" id="MobiDB-lite"/>
    </source>
</evidence>
<comment type="caution">
    <text evidence="3">The sequence shown here is derived from an EMBL/GenBank/DDBJ whole genome shotgun (WGS) entry which is preliminary data.</text>
</comment>
<evidence type="ECO:0000313" key="3">
    <source>
        <dbReference type="EMBL" id="KAK7453332.1"/>
    </source>
</evidence>
<dbReference type="PANTHER" id="PTHR46929:SF3">
    <property type="entry name" value="MYB_SANT-LIKE DOMAIN-CONTAINING PROTEIN"/>
    <property type="match status" value="1"/>
</dbReference>
<dbReference type="InterPro" id="IPR024752">
    <property type="entry name" value="Myb/SANT-like_dom"/>
</dbReference>
<protein>
    <recommendedName>
        <fullName evidence="2">Myb/SANT-like domain-containing protein</fullName>
    </recommendedName>
</protein>
<name>A0ABR1JD39_9AGAR</name>
<organism evidence="3 4">
    <name type="scientific">Marasmiellus scandens</name>
    <dbReference type="NCBI Taxonomy" id="2682957"/>
    <lineage>
        <taxon>Eukaryota</taxon>
        <taxon>Fungi</taxon>
        <taxon>Dikarya</taxon>
        <taxon>Basidiomycota</taxon>
        <taxon>Agaricomycotina</taxon>
        <taxon>Agaricomycetes</taxon>
        <taxon>Agaricomycetidae</taxon>
        <taxon>Agaricales</taxon>
        <taxon>Marasmiineae</taxon>
        <taxon>Omphalotaceae</taxon>
        <taxon>Marasmiellus</taxon>
    </lineage>
</organism>
<dbReference type="EMBL" id="JBANRG010000027">
    <property type="protein sequence ID" value="KAK7453332.1"/>
    <property type="molecule type" value="Genomic_DNA"/>
</dbReference>
<feature type="region of interest" description="Disordered" evidence="1">
    <location>
        <begin position="235"/>
        <end position="289"/>
    </location>
</feature>
<accession>A0ABR1JD39</accession>
<gene>
    <name evidence="3" type="ORF">VKT23_012011</name>
</gene>
<feature type="compositionally biased region" description="Low complexity" evidence="1">
    <location>
        <begin position="11"/>
        <end position="21"/>
    </location>
</feature>
<dbReference type="Pfam" id="PF12776">
    <property type="entry name" value="Myb_DNA-bind_3"/>
    <property type="match status" value="1"/>
</dbReference>
<feature type="domain" description="Myb/SANT-like" evidence="2">
    <location>
        <begin position="100"/>
        <end position="192"/>
    </location>
</feature>
<reference evidence="3 4" key="1">
    <citation type="submission" date="2024-01" db="EMBL/GenBank/DDBJ databases">
        <title>A draft genome for the cacao thread blight pathogen Marasmiellus scandens.</title>
        <authorList>
            <person name="Baruah I.K."/>
            <person name="Leung J."/>
            <person name="Bukari Y."/>
            <person name="Amoako-Attah I."/>
            <person name="Meinhardt L.W."/>
            <person name="Bailey B.A."/>
            <person name="Cohen S.P."/>
        </authorList>
    </citation>
    <scope>NUCLEOTIDE SEQUENCE [LARGE SCALE GENOMIC DNA]</scope>
    <source>
        <strain evidence="3 4">GH-19</strain>
    </source>
</reference>
<evidence type="ECO:0000313" key="4">
    <source>
        <dbReference type="Proteomes" id="UP001498398"/>
    </source>
</evidence>